<gene>
    <name evidence="3" type="ORF">EKG35_05385</name>
</gene>
<proteinExistence type="predicted"/>
<dbReference type="InterPro" id="IPR024623">
    <property type="entry name" value="YtxH"/>
</dbReference>
<evidence type="ECO:0000313" key="4">
    <source>
        <dbReference type="Proteomes" id="UP000276349"/>
    </source>
</evidence>
<organism evidence="3 4">
    <name type="scientific">Lysinibacillus telephonicus</name>
    <dbReference type="NCBI Taxonomy" id="1714840"/>
    <lineage>
        <taxon>Bacteria</taxon>
        <taxon>Bacillati</taxon>
        <taxon>Bacillota</taxon>
        <taxon>Bacilli</taxon>
        <taxon>Bacillales</taxon>
        <taxon>Bacillaceae</taxon>
        <taxon>Lysinibacillus</taxon>
    </lineage>
</organism>
<dbReference type="InterPro" id="IPR052928">
    <property type="entry name" value="Desiccation-related_membrane"/>
</dbReference>
<keyword evidence="1" id="KW-0175">Coiled coil</keyword>
<keyword evidence="2" id="KW-0812">Transmembrane</keyword>
<protein>
    <submittedName>
        <fullName evidence="3">YtxH domain-containing protein</fullName>
    </submittedName>
</protein>
<keyword evidence="2" id="KW-1133">Transmembrane helix</keyword>
<name>A0A431UUP2_9BACI</name>
<dbReference type="Proteomes" id="UP000276349">
    <property type="component" value="Unassembled WGS sequence"/>
</dbReference>
<evidence type="ECO:0000256" key="1">
    <source>
        <dbReference type="SAM" id="Coils"/>
    </source>
</evidence>
<feature type="coiled-coil region" evidence="1">
    <location>
        <begin position="94"/>
        <end position="121"/>
    </location>
</feature>
<accession>A0A431UUP2</accession>
<reference evidence="3 4" key="1">
    <citation type="submission" date="2018-12" db="EMBL/GenBank/DDBJ databases">
        <authorList>
            <person name="Yu L."/>
        </authorList>
    </citation>
    <scope>NUCLEOTIDE SEQUENCE [LARGE SCALE GENOMIC DNA]</scope>
    <source>
        <strain evidence="3 4">S5H2222</strain>
    </source>
</reference>
<keyword evidence="4" id="KW-1185">Reference proteome</keyword>
<dbReference type="PANTHER" id="PTHR35792:SF3">
    <property type="entry name" value="IG HYPOTHETICAL 17707"/>
    <property type="match status" value="1"/>
</dbReference>
<dbReference type="Pfam" id="PF12732">
    <property type="entry name" value="YtxH"/>
    <property type="match status" value="1"/>
</dbReference>
<sequence>MRGKPFLIGLSTGVIGGIAAILLTTPQSGQQIRSNIVSNAKKTKTTLKEMKVHSQSLKESFSTLKYEAKNNIPKIINDLKYSITNFRDEIEPETLKLKEEIAGLQKTITEIENNLSEINNKKKNE</sequence>
<dbReference type="RefSeq" id="WP_126293433.1">
    <property type="nucleotide sequence ID" value="NZ_CP155468.1"/>
</dbReference>
<feature type="transmembrane region" description="Helical" evidence="2">
    <location>
        <begin position="6"/>
        <end position="24"/>
    </location>
</feature>
<dbReference type="EMBL" id="RXNR01000011">
    <property type="protein sequence ID" value="RTQ94450.1"/>
    <property type="molecule type" value="Genomic_DNA"/>
</dbReference>
<comment type="caution">
    <text evidence="3">The sequence shown here is derived from an EMBL/GenBank/DDBJ whole genome shotgun (WGS) entry which is preliminary data.</text>
</comment>
<evidence type="ECO:0000313" key="3">
    <source>
        <dbReference type="EMBL" id="RTQ94450.1"/>
    </source>
</evidence>
<dbReference type="AlphaFoldDB" id="A0A431UUP2"/>
<evidence type="ECO:0000256" key="2">
    <source>
        <dbReference type="SAM" id="Phobius"/>
    </source>
</evidence>
<dbReference type="OrthoDB" id="2989636at2"/>
<keyword evidence="2" id="KW-0472">Membrane</keyword>
<dbReference type="PANTHER" id="PTHR35792">
    <property type="entry name" value="GENERAL STRESS PROTEIN"/>
    <property type="match status" value="1"/>
</dbReference>